<protein>
    <submittedName>
        <fullName evidence="1">Uncharacterized protein</fullName>
    </submittedName>
</protein>
<evidence type="ECO:0000313" key="1">
    <source>
        <dbReference type="EMBL" id="GAG45426.1"/>
    </source>
</evidence>
<feature type="non-terminal residue" evidence="1">
    <location>
        <position position="45"/>
    </location>
</feature>
<proteinExistence type="predicted"/>
<accession>X0ZAJ6</accession>
<feature type="non-terminal residue" evidence="1">
    <location>
        <position position="1"/>
    </location>
</feature>
<reference evidence="1" key="1">
    <citation type="journal article" date="2014" name="Front. Microbiol.">
        <title>High frequency of phylogenetically diverse reductive dehalogenase-homologous genes in deep subseafloor sedimentary metagenomes.</title>
        <authorList>
            <person name="Kawai M."/>
            <person name="Futagami T."/>
            <person name="Toyoda A."/>
            <person name="Takaki Y."/>
            <person name="Nishi S."/>
            <person name="Hori S."/>
            <person name="Arai W."/>
            <person name="Tsubouchi T."/>
            <person name="Morono Y."/>
            <person name="Uchiyama I."/>
            <person name="Ito T."/>
            <person name="Fujiyama A."/>
            <person name="Inagaki F."/>
            <person name="Takami H."/>
        </authorList>
    </citation>
    <scope>NUCLEOTIDE SEQUENCE</scope>
    <source>
        <strain evidence="1">Expedition CK06-06</strain>
    </source>
</reference>
<organism evidence="1">
    <name type="scientific">marine sediment metagenome</name>
    <dbReference type="NCBI Taxonomy" id="412755"/>
    <lineage>
        <taxon>unclassified sequences</taxon>
        <taxon>metagenomes</taxon>
        <taxon>ecological metagenomes</taxon>
    </lineage>
</organism>
<sequence>KTLIAAQEAGADVIVLCETNGGTITSSLVTIIREVCPKIRVPLGI</sequence>
<name>X0ZAJ6_9ZZZZ</name>
<dbReference type="AlphaFoldDB" id="X0ZAJ6"/>
<dbReference type="EMBL" id="BARS01059459">
    <property type="protein sequence ID" value="GAG45426.1"/>
    <property type="molecule type" value="Genomic_DNA"/>
</dbReference>
<gene>
    <name evidence="1" type="ORF">S01H1_86111</name>
</gene>
<comment type="caution">
    <text evidence="1">The sequence shown here is derived from an EMBL/GenBank/DDBJ whole genome shotgun (WGS) entry which is preliminary data.</text>
</comment>